<dbReference type="AlphaFoldDB" id="A0A8J5J0M6"/>
<sequence length="148" mass="16550">MDKSDGSLKQRGIGGVNPLYARMADDSIKRSVIESTLPFEKGNKFVLVPMNFEAHWSGVVFNFMDKMLVFSILYKARQTTELWRGSSASTLASMCQDSRKLASLLHDKKTRTAVANLFCYFSSVWLEASRSQPCHWSPSCTCAFGTCS</sequence>
<comment type="caution">
    <text evidence="1">The sequence shown here is derived from an EMBL/GenBank/DDBJ whole genome shotgun (WGS) entry which is preliminary data.</text>
</comment>
<reference evidence="1" key="1">
    <citation type="submission" date="2021-01" db="EMBL/GenBank/DDBJ databases">
        <title>Phytophthora aleatoria, a newly-described species from Pinus radiata is distinct from Phytophthora cactorum isolates based on comparative genomics.</title>
        <authorList>
            <person name="Mcdougal R."/>
            <person name="Panda P."/>
            <person name="Williams N."/>
            <person name="Studholme D.J."/>
        </authorList>
    </citation>
    <scope>NUCLEOTIDE SEQUENCE</scope>
    <source>
        <strain evidence="1">NZFS 4037</strain>
    </source>
</reference>
<accession>A0A8J5J0M6</accession>
<evidence type="ECO:0008006" key="3">
    <source>
        <dbReference type="Google" id="ProtNLM"/>
    </source>
</evidence>
<evidence type="ECO:0000313" key="2">
    <source>
        <dbReference type="Proteomes" id="UP000709295"/>
    </source>
</evidence>
<organism evidence="1 2">
    <name type="scientific">Phytophthora aleatoria</name>
    <dbReference type="NCBI Taxonomy" id="2496075"/>
    <lineage>
        <taxon>Eukaryota</taxon>
        <taxon>Sar</taxon>
        <taxon>Stramenopiles</taxon>
        <taxon>Oomycota</taxon>
        <taxon>Peronosporomycetes</taxon>
        <taxon>Peronosporales</taxon>
        <taxon>Peronosporaceae</taxon>
        <taxon>Phytophthora</taxon>
    </lineage>
</organism>
<gene>
    <name evidence="1" type="ORF">JG688_00014357</name>
</gene>
<protein>
    <recommendedName>
        <fullName evidence="3">Ubiquitin-like protease family profile domain-containing protein</fullName>
    </recommendedName>
</protein>
<proteinExistence type="predicted"/>
<keyword evidence="2" id="KW-1185">Reference proteome</keyword>
<name>A0A8J5J0M6_9STRA</name>
<dbReference type="Proteomes" id="UP000709295">
    <property type="component" value="Unassembled WGS sequence"/>
</dbReference>
<dbReference type="EMBL" id="JAENGY010001353">
    <property type="protein sequence ID" value="KAG6950044.1"/>
    <property type="molecule type" value="Genomic_DNA"/>
</dbReference>
<evidence type="ECO:0000313" key="1">
    <source>
        <dbReference type="EMBL" id="KAG6950044.1"/>
    </source>
</evidence>